<organism evidence="2">
    <name type="scientific">freshwater metagenome</name>
    <dbReference type="NCBI Taxonomy" id="449393"/>
    <lineage>
        <taxon>unclassified sequences</taxon>
        <taxon>metagenomes</taxon>
        <taxon>ecological metagenomes</taxon>
    </lineage>
</organism>
<feature type="domain" description="DUF559" evidence="1">
    <location>
        <begin position="1"/>
        <end position="66"/>
    </location>
</feature>
<evidence type="ECO:0000313" key="2">
    <source>
        <dbReference type="EMBL" id="CAB5065927.1"/>
    </source>
</evidence>
<dbReference type="AlphaFoldDB" id="A0A6J7UPL4"/>
<protein>
    <submittedName>
        <fullName evidence="2">Unannotated protein</fullName>
    </submittedName>
</protein>
<reference evidence="2" key="1">
    <citation type="submission" date="2020-05" db="EMBL/GenBank/DDBJ databases">
        <authorList>
            <person name="Chiriac C."/>
            <person name="Salcher M."/>
            <person name="Ghai R."/>
            <person name="Kavagutti S V."/>
        </authorList>
    </citation>
    <scope>NUCLEOTIDE SEQUENCE</scope>
</reference>
<gene>
    <name evidence="2" type="ORF">UFOPK4306_01693</name>
</gene>
<evidence type="ECO:0000259" key="1">
    <source>
        <dbReference type="Pfam" id="PF04480"/>
    </source>
</evidence>
<dbReference type="Gene3D" id="3.40.960.10">
    <property type="entry name" value="VSR Endonuclease"/>
    <property type="match status" value="1"/>
</dbReference>
<dbReference type="InterPro" id="IPR007569">
    <property type="entry name" value="DUF559"/>
</dbReference>
<sequence length="73" mass="8103">MDFLFAGTNVVVEVSGRRGHVTDAERQKDARRRNELQRAGMQVIEFVTVDVVRDPAYVVRTIRAALAGGTSRS</sequence>
<accession>A0A6J7UPL4</accession>
<dbReference type="Pfam" id="PF04480">
    <property type="entry name" value="DUF559"/>
    <property type="match status" value="1"/>
</dbReference>
<dbReference type="EMBL" id="CAFBQP010000068">
    <property type="protein sequence ID" value="CAB5065927.1"/>
    <property type="molecule type" value="Genomic_DNA"/>
</dbReference>
<name>A0A6J7UPL4_9ZZZZ</name>
<proteinExistence type="predicted"/>